<dbReference type="EMBL" id="JAAATY010000001">
    <property type="protein sequence ID" value="NRN63285.1"/>
    <property type="molecule type" value="Genomic_DNA"/>
</dbReference>
<evidence type="ECO:0000259" key="8">
    <source>
        <dbReference type="Pfam" id="PF04234"/>
    </source>
</evidence>
<keyword evidence="3 7" id="KW-0732">Signal</keyword>
<feature type="compositionally biased region" description="Low complexity" evidence="5">
    <location>
        <begin position="124"/>
        <end position="162"/>
    </location>
</feature>
<dbReference type="InterPro" id="IPR007348">
    <property type="entry name" value="CopC_dom"/>
</dbReference>
<evidence type="ECO:0000256" key="7">
    <source>
        <dbReference type="SAM" id="SignalP"/>
    </source>
</evidence>
<name>A0ABX2EX49_9PSEU</name>
<reference evidence="9 10" key="1">
    <citation type="submission" date="2020-01" db="EMBL/GenBank/DDBJ databases">
        <title>Kibdelosporangium persica a novel Actinomycetes from a hot desert in Iran.</title>
        <authorList>
            <person name="Safaei N."/>
            <person name="Zaburannyi N."/>
            <person name="Mueller R."/>
            <person name="Wink J."/>
        </authorList>
    </citation>
    <scope>NUCLEOTIDE SEQUENCE [LARGE SCALE GENOMIC DNA]</scope>
    <source>
        <strain evidence="9 10">4NS15</strain>
    </source>
</reference>
<accession>A0ABX2EX49</accession>
<dbReference type="SUPFAM" id="SSF81296">
    <property type="entry name" value="E set domains"/>
    <property type="match status" value="1"/>
</dbReference>
<dbReference type="PANTHER" id="PTHR34820:SF4">
    <property type="entry name" value="INNER MEMBRANE PROTEIN YEBZ"/>
    <property type="match status" value="1"/>
</dbReference>
<dbReference type="InterPro" id="IPR032694">
    <property type="entry name" value="CopC/D"/>
</dbReference>
<evidence type="ECO:0000256" key="2">
    <source>
        <dbReference type="ARBA" id="ARBA00022723"/>
    </source>
</evidence>
<evidence type="ECO:0000313" key="10">
    <source>
        <dbReference type="Proteomes" id="UP000763557"/>
    </source>
</evidence>
<feature type="domain" description="CopC" evidence="8">
    <location>
        <begin position="27"/>
        <end position="120"/>
    </location>
</feature>
<dbReference type="Pfam" id="PF04234">
    <property type="entry name" value="CopC"/>
    <property type="match status" value="1"/>
</dbReference>
<sequence length="199" mass="19792">MFVRRMSAALLLSATALLSTAVPALAHTELKGSNPAKDAALAAPPTQIQLTFSETVQVEPGAISVAGPGGEQWTVGQVTVAAEVVTAPVTPVGPAGQYTISWRVISADGDPVSGKIPFTLTVAAGTPTPTTTSAPPTTSSSAPQQSASAVATATATPASQQSEDSGGIPTWLWIVGAVVLAGLGVFVGLRAGKPNTPKA</sequence>
<feature type="signal peptide" evidence="7">
    <location>
        <begin position="1"/>
        <end position="26"/>
    </location>
</feature>
<comment type="caution">
    <text evidence="9">The sequence shown here is derived from an EMBL/GenBank/DDBJ whole genome shotgun (WGS) entry which is preliminary data.</text>
</comment>
<dbReference type="PANTHER" id="PTHR34820">
    <property type="entry name" value="INNER MEMBRANE PROTEIN YEBZ"/>
    <property type="match status" value="1"/>
</dbReference>
<evidence type="ECO:0000256" key="5">
    <source>
        <dbReference type="SAM" id="MobiDB-lite"/>
    </source>
</evidence>
<feature type="transmembrane region" description="Helical" evidence="6">
    <location>
        <begin position="170"/>
        <end position="189"/>
    </location>
</feature>
<proteinExistence type="predicted"/>
<protein>
    <submittedName>
        <fullName evidence="9">Copper resistance protein CopC</fullName>
    </submittedName>
</protein>
<dbReference type="InterPro" id="IPR014755">
    <property type="entry name" value="Cu-Rt/internalin_Ig-like"/>
</dbReference>
<comment type="subcellular location">
    <subcellularLocation>
        <location evidence="1">Cell envelope</location>
    </subcellularLocation>
</comment>
<dbReference type="Proteomes" id="UP000763557">
    <property type="component" value="Unassembled WGS sequence"/>
</dbReference>
<evidence type="ECO:0000256" key="3">
    <source>
        <dbReference type="ARBA" id="ARBA00022729"/>
    </source>
</evidence>
<feature type="region of interest" description="Disordered" evidence="5">
    <location>
        <begin position="124"/>
        <end position="165"/>
    </location>
</feature>
<keyword evidence="6" id="KW-0472">Membrane</keyword>
<organism evidence="9 10">
    <name type="scientific">Kibdelosporangium persicum</name>
    <dbReference type="NCBI Taxonomy" id="2698649"/>
    <lineage>
        <taxon>Bacteria</taxon>
        <taxon>Bacillati</taxon>
        <taxon>Actinomycetota</taxon>
        <taxon>Actinomycetes</taxon>
        <taxon>Pseudonocardiales</taxon>
        <taxon>Pseudonocardiaceae</taxon>
        <taxon>Kibdelosporangium</taxon>
    </lineage>
</organism>
<keyword evidence="6" id="KW-0812">Transmembrane</keyword>
<keyword evidence="10" id="KW-1185">Reference proteome</keyword>
<evidence type="ECO:0000256" key="4">
    <source>
        <dbReference type="ARBA" id="ARBA00023008"/>
    </source>
</evidence>
<dbReference type="InterPro" id="IPR014756">
    <property type="entry name" value="Ig_E-set"/>
</dbReference>
<evidence type="ECO:0000256" key="1">
    <source>
        <dbReference type="ARBA" id="ARBA00004196"/>
    </source>
</evidence>
<gene>
    <name evidence="9" type="ORF">GC106_4860</name>
</gene>
<feature type="chain" id="PRO_5046325584" evidence="7">
    <location>
        <begin position="27"/>
        <end position="199"/>
    </location>
</feature>
<keyword evidence="6" id="KW-1133">Transmembrane helix</keyword>
<keyword evidence="2" id="KW-0479">Metal-binding</keyword>
<evidence type="ECO:0000256" key="6">
    <source>
        <dbReference type="SAM" id="Phobius"/>
    </source>
</evidence>
<evidence type="ECO:0000313" key="9">
    <source>
        <dbReference type="EMBL" id="NRN63285.1"/>
    </source>
</evidence>
<keyword evidence="4" id="KW-0186">Copper</keyword>
<dbReference type="Gene3D" id="2.60.40.1220">
    <property type="match status" value="1"/>
</dbReference>